<dbReference type="AlphaFoldDB" id="A0A956SCH8"/>
<dbReference type="Gene3D" id="3.50.50.60">
    <property type="entry name" value="FAD/NAD(P)-binding domain"/>
    <property type="match status" value="1"/>
</dbReference>
<comment type="caution">
    <text evidence="3">The sequence shown here is derived from an EMBL/GenBank/DDBJ whole genome shotgun (WGS) entry which is preliminary data.</text>
</comment>
<protein>
    <submittedName>
        <fullName evidence="3">FAD-binding oxidoreductase</fullName>
    </submittedName>
</protein>
<dbReference type="Gene3D" id="3.30.9.10">
    <property type="entry name" value="D-Amino Acid Oxidase, subunit A, domain 2"/>
    <property type="match status" value="1"/>
</dbReference>
<evidence type="ECO:0000256" key="1">
    <source>
        <dbReference type="ARBA" id="ARBA00023002"/>
    </source>
</evidence>
<keyword evidence="1" id="KW-0560">Oxidoreductase</keyword>
<dbReference type="Proteomes" id="UP000739538">
    <property type="component" value="Unassembled WGS sequence"/>
</dbReference>
<reference evidence="3" key="2">
    <citation type="journal article" date="2021" name="Microbiome">
        <title>Successional dynamics and alternative stable states in a saline activated sludge microbial community over 9 years.</title>
        <authorList>
            <person name="Wang Y."/>
            <person name="Ye J."/>
            <person name="Ju F."/>
            <person name="Liu L."/>
            <person name="Boyd J.A."/>
            <person name="Deng Y."/>
            <person name="Parks D.H."/>
            <person name="Jiang X."/>
            <person name="Yin X."/>
            <person name="Woodcroft B.J."/>
            <person name="Tyson G.W."/>
            <person name="Hugenholtz P."/>
            <person name="Polz M.F."/>
            <person name="Zhang T."/>
        </authorList>
    </citation>
    <scope>NUCLEOTIDE SEQUENCE</scope>
    <source>
        <strain evidence="3">HKST-UBA02</strain>
    </source>
</reference>
<proteinExistence type="predicted"/>
<dbReference type="PANTHER" id="PTHR13847">
    <property type="entry name" value="SARCOSINE DEHYDROGENASE-RELATED"/>
    <property type="match status" value="1"/>
</dbReference>
<evidence type="ECO:0000259" key="2">
    <source>
        <dbReference type="Pfam" id="PF01266"/>
    </source>
</evidence>
<name>A0A956SCH8_UNCEI</name>
<gene>
    <name evidence="3" type="ORF">KDA27_01400</name>
</gene>
<reference evidence="3" key="1">
    <citation type="submission" date="2020-04" db="EMBL/GenBank/DDBJ databases">
        <authorList>
            <person name="Zhang T."/>
        </authorList>
    </citation>
    <scope>NUCLEOTIDE SEQUENCE</scope>
    <source>
        <strain evidence="3">HKST-UBA02</strain>
    </source>
</reference>
<dbReference type="Pfam" id="PF01266">
    <property type="entry name" value="DAO"/>
    <property type="match status" value="1"/>
</dbReference>
<accession>A0A956SCH8</accession>
<dbReference type="InterPro" id="IPR006076">
    <property type="entry name" value="FAD-dep_OxRdtase"/>
</dbReference>
<dbReference type="GO" id="GO:0005737">
    <property type="term" value="C:cytoplasm"/>
    <property type="evidence" value="ECO:0007669"/>
    <property type="project" value="TreeGrafter"/>
</dbReference>
<dbReference type="EMBL" id="JAGQHS010000003">
    <property type="protein sequence ID" value="MCA9754429.1"/>
    <property type="molecule type" value="Genomic_DNA"/>
</dbReference>
<dbReference type="GO" id="GO:0016491">
    <property type="term" value="F:oxidoreductase activity"/>
    <property type="evidence" value="ECO:0007669"/>
    <property type="project" value="UniProtKB-KW"/>
</dbReference>
<evidence type="ECO:0000313" key="4">
    <source>
        <dbReference type="Proteomes" id="UP000739538"/>
    </source>
</evidence>
<feature type="domain" description="FAD dependent oxidoreductase" evidence="2">
    <location>
        <begin position="5"/>
        <end position="354"/>
    </location>
</feature>
<dbReference type="SUPFAM" id="SSF51905">
    <property type="entry name" value="FAD/NAD(P)-binding domain"/>
    <property type="match status" value="1"/>
</dbReference>
<organism evidence="3 4">
    <name type="scientific">Eiseniibacteriota bacterium</name>
    <dbReference type="NCBI Taxonomy" id="2212470"/>
    <lineage>
        <taxon>Bacteria</taxon>
        <taxon>Candidatus Eiseniibacteriota</taxon>
    </lineage>
</organism>
<dbReference type="SUPFAM" id="SSF54373">
    <property type="entry name" value="FAD-linked reductases, C-terminal domain"/>
    <property type="match status" value="1"/>
</dbReference>
<evidence type="ECO:0000313" key="3">
    <source>
        <dbReference type="EMBL" id="MCA9754429.1"/>
    </source>
</evidence>
<dbReference type="InterPro" id="IPR036188">
    <property type="entry name" value="FAD/NAD-bd_sf"/>
</dbReference>
<dbReference type="PANTHER" id="PTHR13847:SF287">
    <property type="entry name" value="FAD-DEPENDENT OXIDOREDUCTASE DOMAIN-CONTAINING PROTEIN 1"/>
    <property type="match status" value="1"/>
</dbReference>
<sequence>MSAHDVIVIGAGSVGTPTAYFLAKAGIRPLVIDSAASVGQGASKAAIGGVRATHSDVAKIRTCLASLDVFSQWEEEHGDNIEWMQGGYSFVAYRDREEKILKDLLVVQKAHGLGIDWIERDELLGMVPDLEPNGLIGGTFSPGDGSASPLLATHGFFKKAVELGADFAFRETVTAIRTEGGRVVGVTTDKGRFDAPVVINATGGAARAVSQLAGLDVPVQPDSHEAGVTEPVARFLSPMIVDIRPDVGSKNYYFYQHRTGQVIFCITPDPPIVGEDRRETSEFLPMIARRMVRLMPRLRELKVRRTWRGLYPMTPDGSPIVGWAPELKGYVHAVGMCGQGFMLGPGLGQLITRLVREETTEEDRDVLAGFAPEREFAAMEALK</sequence>